<accession>A0A6J4JEG6</accession>
<feature type="chain" id="PRO_5039401784" description="SsuA/THI5-like domain-containing protein" evidence="4">
    <location>
        <begin position="28"/>
        <end position="332"/>
    </location>
</feature>
<evidence type="ECO:0000256" key="3">
    <source>
        <dbReference type="ARBA" id="ARBA00022729"/>
    </source>
</evidence>
<comment type="similarity">
    <text evidence="2">Belongs to the bacterial solute-binding protein SsuA/TauA family.</text>
</comment>
<dbReference type="PROSITE" id="PS51257">
    <property type="entry name" value="PROKAR_LIPOPROTEIN"/>
    <property type="match status" value="1"/>
</dbReference>
<dbReference type="GO" id="GO:0042597">
    <property type="term" value="C:periplasmic space"/>
    <property type="evidence" value="ECO:0007669"/>
    <property type="project" value="UniProtKB-SubCell"/>
</dbReference>
<feature type="signal peptide" evidence="4">
    <location>
        <begin position="1"/>
        <end position="27"/>
    </location>
</feature>
<dbReference type="PANTHER" id="PTHR30024:SF47">
    <property type="entry name" value="TAURINE-BINDING PERIPLASMIC PROTEIN"/>
    <property type="match status" value="1"/>
</dbReference>
<dbReference type="EMBL" id="CADCTB010000210">
    <property type="protein sequence ID" value="CAA9274462.1"/>
    <property type="molecule type" value="Genomic_DNA"/>
</dbReference>
<gene>
    <name evidence="6" type="ORF">AVDCRST_MAG10-3507</name>
</gene>
<reference evidence="6" key="1">
    <citation type="submission" date="2020-02" db="EMBL/GenBank/DDBJ databases">
        <authorList>
            <person name="Meier V. D."/>
        </authorList>
    </citation>
    <scope>NUCLEOTIDE SEQUENCE</scope>
    <source>
        <strain evidence="6">AVDCRST_MAG10</strain>
    </source>
</reference>
<proteinExistence type="inferred from homology"/>
<feature type="domain" description="SsuA/THI5-like" evidence="5">
    <location>
        <begin position="60"/>
        <end position="274"/>
    </location>
</feature>
<evidence type="ECO:0000256" key="2">
    <source>
        <dbReference type="ARBA" id="ARBA00010742"/>
    </source>
</evidence>
<organism evidence="6">
    <name type="scientific">uncultured Acidimicrobiales bacterium</name>
    <dbReference type="NCBI Taxonomy" id="310071"/>
    <lineage>
        <taxon>Bacteria</taxon>
        <taxon>Bacillati</taxon>
        <taxon>Actinomycetota</taxon>
        <taxon>Acidimicrobiia</taxon>
        <taxon>Acidimicrobiales</taxon>
        <taxon>environmental samples</taxon>
    </lineage>
</organism>
<comment type="subcellular location">
    <subcellularLocation>
        <location evidence="1">Periplasm</location>
    </subcellularLocation>
</comment>
<dbReference type="Pfam" id="PF09084">
    <property type="entry name" value="NMT1"/>
    <property type="match status" value="1"/>
</dbReference>
<evidence type="ECO:0000313" key="6">
    <source>
        <dbReference type="EMBL" id="CAA9274462.1"/>
    </source>
</evidence>
<sequence>MNQSRRFRSGSRAAVAAAAALGLVAAACGGGGSSSETQSGSQATSAGPTELRVSYVPATTVLPLHIAKAQGIFEKNNLNVTLTEAANISDIPATLGRQFDLALGTATDLIRAGAAGVDVIQAAGNTNSTKENPFVKVIVKADSGITDVSQLQGKTVGTPTLSGVIHAAVKYQVKEKGGDPSKVGGVEAPTPNLPDQLRAGRIDAVEALEPIASQLIRAGNVSIATPFDAIGDPLATNFWLAQGSWANKNRDAVARFVTSLKEAEAFIGQSPAEARRILQEYTKLPEAVASSVPLPTYNFDVRAGDLDRWVQVLKDIGEFNGQVDTKKLVMSR</sequence>
<protein>
    <recommendedName>
        <fullName evidence="5">SsuA/THI5-like domain-containing protein</fullName>
    </recommendedName>
</protein>
<evidence type="ECO:0000259" key="5">
    <source>
        <dbReference type="Pfam" id="PF09084"/>
    </source>
</evidence>
<name>A0A6J4JEG6_9ACTN</name>
<dbReference type="PANTHER" id="PTHR30024">
    <property type="entry name" value="ALIPHATIC SULFONATES-BINDING PROTEIN-RELATED"/>
    <property type="match status" value="1"/>
</dbReference>
<dbReference type="AlphaFoldDB" id="A0A6J4JEG6"/>
<evidence type="ECO:0000256" key="1">
    <source>
        <dbReference type="ARBA" id="ARBA00004418"/>
    </source>
</evidence>
<dbReference type="InterPro" id="IPR015168">
    <property type="entry name" value="SsuA/THI5"/>
</dbReference>
<evidence type="ECO:0000256" key="4">
    <source>
        <dbReference type="SAM" id="SignalP"/>
    </source>
</evidence>
<dbReference type="Gene3D" id="3.40.190.10">
    <property type="entry name" value="Periplasmic binding protein-like II"/>
    <property type="match status" value="2"/>
</dbReference>
<keyword evidence="3 4" id="KW-0732">Signal</keyword>
<dbReference type="SUPFAM" id="SSF53850">
    <property type="entry name" value="Periplasmic binding protein-like II"/>
    <property type="match status" value="1"/>
</dbReference>